<accession>A0AAN9LMX3</accession>
<proteinExistence type="predicted"/>
<organism evidence="2 3">
    <name type="scientific">Canavalia gladiata</name>
    <name type="common">Sword bean</name>
    <name type="synonym">Dolichos gladiatus</name>
    <dbReference type="NCBI Taxonomy" id="3824"/>
    <lineage>
        <taxon>Eukaryota</taxon>
        <taxon>Viridiplantae</taxon>
        <taxon>Streptophyta</taxon>
        <taxon>Embryophyta</taxon>
        <taxon>Tracheophyta</taxon>
        <taxon>Spermatophyta</taxon>
        <taxon>Magnoliopsida</taxon>
        <taxon>eudicotyledons</taxon>
        <taxon>Gunneridae</taxon>
        <taxon>Pentapetalae</taxon>
        <taxon>rosids</taxon>
        <taxon>fabids</taxon>
        <taxon>Fabales</taxon>
        <taxon>Fabaceae</taxon>
        <taxon>Papilionoideae</taxon>
        <taxon>50 kb inversion clade</taxon>
        <taxon>NPAAA clade</taxon>
        <taxon>indigoferoid/millettioid clade</taxon>
        <taxon>Phaseoleae</taxon>
        <taxon>Canavalia</taxon>
    </lineage>
</organism>
<dbReference type="Proteomes" id="UP001367508">
    <property type="component" value="Unassembled WGS sequence"/>
</dbReference>
<evidence type="ECO:0000313" key="2">
    <source>
        <dbReference type="EMBL" id="KAK7339010.1"/>
    </source>
</evidence>
<dbReference type="AlphaFoldDB" id="A0AAN9LMX3"/>
<feature type="compositionally biased region" description="Basic and acidic residues" evidence="1">
    <location>
        <begin position="16"/>
        <end position="26"/>
    </location>
</feature>
<protein>
    <submittedName>
        <fullName evidence="2">Uncharacterized protein</fullName>
    </submittedName>
</protein>
<name>A0AAN9LMX3_CANGL</name>
<feature type="compositionally biased region" description="Polar residues" evidence="1">
    <location>
        <begin position="1"/>
        <end position="15"/>
    </location>
</feature>
<sequence>MEQPVATITPQTPQLKQEEGAKKQDPIHCKSHPMVRVRSRVYVVLGRVTSNSFSHSIASPFLNQPPFLHNNAQLEQVMGLTQVVADIAASFRIGSLTGLAVHELVTLQKTNMMGPSAGSMAGAAIPDVM</sequence>
<gene>
    <name evidence="2" type="ORF">VNO77_19649</name>
</gene>
<evidence type="ECO:0000313" key="3">
    <source>
        <dbReference type="Proteomes" id="UP001367508"/>
    </source>
</evidence>
<keyword evidence="3" id="KW-1185">Reference proteome</keyword>
<feature type="region of interest" description="Disordered" evidence="1">
    <location>
        <begin position="1"/>
        <end position="26"/>
    </location>
</feature>
<comment type="caution">
    <text evidence="2">The sequence shown here is derived from an EMBL/GenBank/DDBJ whole genome shotgun (WGS) entry which is preliminary data.</text>
</comment>
<dbReference type="EMBL" id="JAYMYQ010000004">
    <property type="protein sequence ID" value="KAK7339010.1"/>
    <property type="molecule type" value="Genomic_DNA"/>
</dbReference>
<evidence type="ECO:0000256" key="1">
    <source>
        <dbReference type="SAM" id="MobiDB-lite"/>
    </source>
</evidence>
<reference evidence="2 3" key="1">
    <citation type="submission" date="2024-01" db="EMBL/GenBank/DDBJ databases">
        <title>The genomes of 5 underutilized Papilionoideae crops provide insights into root nodulation and disease resistanc.</title>
        <authorList>
            <person name="Jiang F."/>
        </authorList>
    </citation>
    <scope>NUCLEOTIDE SEQUENCE [LARGE SCALE GENOMIC DNA]</scope>
    <source>
        <strain evidence="2">LVBAO_FW01</strain>
        <tissue evidence="2">Leaves</tissue>
    </source>
</reference>